<dbReference type="Pfam" id="PF03345">
    <property type="entry name" value="OST48_N"/>
    <property type="match status" value="1"/>
</dbReference>
<dbReference type="UniPathway" id="UPA00378"/>
<dbReference type="AlphaFoldDB" id="A0A6G1HQ32"/>
<feature type="domain" description="OST48 N-terminal" evidence="9">
    <location>
        <begin position="25"/>
        <end position="281"/>
    </location>
</feature>
<feature type="chain" id="PRO_5026376542" description="Dolichyl-diphosphooligosaccharide--protein glycosyltransferase subunit WBP1" evidence="8">
    <location>
        <begin position="19"/>
        <end position="465"/>
    </location>
</feature>
<dbReference type="InterPro" id="IPR005013">
    <property type="entry name" value="DDOST_48_kDa_subunit"/>
</dbReference>
<evidence type="ECO:0000256" key="5">
    <source>
        <dbReference type="ARBA" id="ARBA00022824"/>
    </source>
</evidence>
<feature type="transmembrane region" description="Helical" evidence="8">
    <location>
        <begin position="429"/>
        <end position="452"/>
    </location>
</feature>
<keyword evidence="12" id="KW-1185">Reference proteome</keyword>
<name>A0A6G1HQ32_9PEZI</name>
<accession>A0A6G1HQ32</accession>
<dbReference type="InterPro" id="IPR055459">
    <property type="entry name" value="OST48_MD"/>
</dbReference>
<evidence type="ECO:0000256" key="2">
    <source>
        <dbReference type="ARBA" id="ARBA00004922"/>
    </source>
</evidence>
<dbReference type="Pfam" id="PF23358">
    <property type="entry name" value="OST48_MD"/>
    <property type="match status" value="1"/>
</dbReference>
<evidence type="ECO:0000313" key="11">
    <source>
        <dbReference type="EMBL" id="KAF2398011.1"/>
    </source>
</evidence>
<evidence type="ECO:0000256" key="3">
    <source>
        <dbReference type="ARBA" id="ARBA00008743"/>
    </source>
</evidence>
<comment type="pathway">
    <text evidence="2 8">Protein modification; protein glycosylation.</text>
</comment>
<dbReference type="GO" id="GO:0018279">
    <property type="term" value="P:protein N-linked glycosylation via asparagine"/>
    <property type="evidence" value="ECO:0007669"/>
    <property type="project" value="UniProtKB-UniRule"/>
</dbReference>
<dbReference type="Proteomes" id="UP000799640">
    <property type="component" value="Unassembled WGS sequence"/>
</dbReference>
<evidence type="ECO:0000256" key="4">
    <source>
        <dbReference type="ARBA" id="ARBA00022692"/>
    </source>
</evidence>
<organism evidence="11 12">
    <name type="scientific">Trichodelitschia bisporula</name>
    <dbReference type="NCBI Taxonomy" id="703511"/>
    <lineage>
        <taxon>Eukaryota</taxon>
        <taxon>Fungi</taxon>
        <taxon>Dikarya</taxon>
        <taxon>Ascomycota</taxon>
        <taxon>Pezizomycotina</taxon>
        <taxon>Dothideomycetes</taxon>
        <taxon>Dothideomycetes incertae sedis</taxon>
        <taxon>Phaeotrichales</taxon>
        <taxon>Phaeotrichaceae</taxon>
        <taxon>Trichodelitschia</taxon>
    </lineage>
</organism>
<feature type="domain" description="OST48 middle" evidence="10">
    <location>
        <begin position="313"/>
        <end position="453"/>
    </location>
</feature>
<comment type="similarity">
    <text evidence="3 8">Belongs to the DDOST 48 kDa subunit family.</text>
</comment>
<evidence type="ECO:0000256" key="8">
    <source>
        <dbReference type="RuleBase" id="RU361142"/>
    </source>
</evidence>
<evidence type="ECO:0000256" key="6">
    <source>
        <dbReference type="ARBA" id="ARBA00022989"/>
    </source>
</evidence>
<keyword evidence="7 8" id="KW-0472">Membrane</keyword>
<comment type="function">
    <text evidence="8">Subunit of the oligosaccharyl transferase (OST) complex that catalyzes the initial transfer of a defined glycan (Glc(3)Man(9)GlcNAc(2) in eukaryotes) from the lipid carrier dolichol-pyrophosphate to an asparagine residue within an Asn-X-Ser/Thr consensus motif in nascent polypeptide chains, the first step in protein N-glycosylation. N-glycosylation occurs cotranslationally and the complex associates with the Sec61 complex at the channel-forming translocon complex that mediates protein translocation across the endoplasmic reticulum (ER).</text>
</comment>
<dbReference type="InterPro" id="IPR055457">
    <property type="entry name" value="OST48_N"/>
</dbReference>
<evidence type="ECO:0000256" key="7">
    <source>
        <dbReference type="ARBA" id="ARBA00023136"/>
    </source>
</evidence>
<comment type="subunit">
    <text evidence="8">Component of the oligosaccharyltransferase (OST) complex.</text>
</comment>
<keyword evidence="4 8" id="KW-0812">Transmembrane</keyword>
<evidence type="ECO:0000259" key="10">
    <source>
        <dbReference type="Pfam" id="PF23358"/>
    </source>
</evidence>
<evidence type="ECO:0000259" key="9">
    <source>
        <dbReference type="Pfam" id="PF03345"/>
    </source>
</evidence>
<keyword evidence="5 8" id="KW-0256">Endoplasmic reticulum</keyword>
<gene>
    <name evidence="11" type="ORF">EJ06DRAFT_583851</name>
</gene>
<dbReference type="GO" id="GO:0016740">
    <property type="term" value="F:transferase activity"/>
    <property type="evidence" value="ECO:0007669"/>
    <property type="project" value="UniProtKB-KW"/>
</dbReference>
<sequence length="465" mass="51695">MRWLSSFLLLAVAGIASALSASGNRLLVVLEDAGEKDKYSQFWTELEGRGYDISFESPKKSDLSLFRLGERSFDHVVLLPPKSKAYGPALTPNILLDFLKAEGNILLALSANTPTPSGVVSLLLELDIHLPSDRNALVVDHFNYDGVSAAEKHDILLVSPPKAIRPDVKNYFAGSSPIAVPRAVPQTLCATSPLLAPVLRAPGTAYSYNPKDEAESVEDLFATGQQIALVSALQARNSARISVLGSNEMLQNEWFDAKVKLGGKDATTGNKLFSKQISEWTFKELGVLKVGKFQHHLDEGKSKSNESDYPISELNPAIYRIKNDVTFTIELSEWVDDHYEPFEPPAGDEVQVEFSMLSPFHRLPLTPVGKTATSTLYSTSFTLPDQHGIFNFRVNYKRPFLTNVDQKQQVTVRHFAHDEWPRSWRISGAWVWIGGIWVTVAGWLMFVALWLWSAPVKQASIKKQQ</sequence>
<evidence type="ECO:0000313" key="12">
    <source>
        <dbReference type="Proteomes" id="UP000799640"/>
    </source>
</evidence>
<dbReference type="GO" id="GO:0008250">
    <property type="term" value="C:oligosaccharyltransferase complex"/>
    <property type="evidence" value="ECO:0007669"/>
    <property type="project" value="TreeGrafter"/>
</dbReference>
<evidence type="ECO:0000256" key="1">
    <source>
        <dbReference type="ARBA" id="ARBA00004479"/>
    </source>
</evidence>
<proteinExistence type="inferred from homology"/>
<comment type="subcellular location">
    <subcellularLocation>
        <location evidence="8">Endoplasmic reticulum membrane</location>
        <topology evidence="8">Single-pass type I membrane protein</topology>
    </subcellularLocation>
    <subcellularLocation>
        <location evidence="1">Membrane</location>
        <topology evidence="1">Single-pass type I membrane protein</topology>
    </subcellularLocation>
</comment>
<keyword evidence="11" id="KW-0808">Transferase</keyword>
<keyword evidence="8" id="KW-0732">Signal</keyword>
<keyword evidence="6 8" id="KW-1133">Transmembrane helix</keyword>
<feature type="signal peptide" evidence="8">
    <location>
        <begin position="1"/>
        <end position="18"/>
    </location>
</feature>
<reference evidence="11" key="1">
    <citation type="journal article" date="2020" name="Stud. Mycol.">
        <title>101 Dothideomycetes genomes: a test case for predicting lifestyles and emergence of pathogens.</title>
        <authorList>
            <person name="Haridas S."/>
            <person name="Albert R."/>
            <person name="Binder M."/>
            <person name="Bloem J."/>
            <person name="Labutti K."/>
            <person name="Salamov A."/>
            <person name="Andreopoulos B."/>
            <person name="Baker S."/>
            <person name="Barry K."/>
            <person name="Bills G."/>
            <person name="Bluhm B."/>
            <person name="Cannon C."/>
            <person name="Castanera R."/>
            <person name="Culley D."/>
            <person name="Daum C."/>
            <person name="Ezra D."/>
            <person name="Gonzalez J."/>
            <person name="Henrissat B."/>
            <person name="Kuo A."/>
            <person name="Liang C."/>
            <person name="Lipzen A."/>
            <person name="Lutzoni F."/>
            <person name="Magnuson J."/>
            <person name="Mondo S."/>
            <person name="Nolan M."/>
            <person name="Ohm R."/>
            <person name="Pangilinan J."/>
            <person name="Park H.-J."/>
            <person name="Ramirez L."/>
            <person name="Alfaro M."/>
            <person name="Sun H."/>
            <person name="Tritt A."/>
            <person name="Yoshinaga Y."/>
            <person name="Zwiers L.-H."/>
            <person name="Turgeon B."/>
            <person name="Goodwin S."/>
            <person name="Spatafora J."/>
            <person name="Crous P."/>
            <person name="Grigoriev I."/>
        </authorList>
    </citation>
    <scope>NUCLEOTIDE SEQUENCE</scope>
    <source>
        <strain evidence="11">CBS 262.69</strain>
    </source>
</reference>
<dbReference type="PANTHER" id="PTHR10830:SF0">
    <property type="entry name" value="DOLICHYL-DIPHOSPHOOLIGOSACCHARIDE--PROTEIN GLYCOSYLTRANSFERASE 48 KDA SUBUNIT"/>
    <property type="match status" value="1"/>
</dbReference>
<dbReference type="OrthoDB" id="29105at2759"/>
<dbReference type="EMBL" id="ML996701">
    <property type="protein sequence ID" value="KAF2398011.1"/>
    <property type="molecule type" value="Genomic_DNA"/>
</dbReference>
<protein>
    <recommendedName>
        <fullName evidence="8">Dolichyl-diphosphooligosaccharide--protein glycosyltransferase subunit WBP1</fullName>
        <shortName evidence="8">Oligosaccharyl transferase subunit WBP1</shortName>
    </recommendedName>
</protein>
<dbReference type="PANTHER" id="PTHR10830">
    <property type="entry name" value="DOLICHYL-DIPHOSPHOOLIGOSACCHARIDE--PROTEIN GLYCOSYLTRANSFERASE 48 KDA SUBUNIT"/>
    <property type="match status" value="1"/>
</dbReference>